<dbReference type="GO" id="GO:0004252">
    <property type="term" value="F:serine-type endopeptidase activity"/>
    <property type="evidence" value="ECO:0007669"/>
    <property type="project" value="UniProtKB-UniRule"/>
</dbReference>
<dbReference type="PRINTS" id="PR00830">
    <property type="entry name" value="ENDOLAPTASE"/>
</dbReference>
<comment type="induction">
    <text evidence="9">By heat shock.</text>
</comment>
<keyword evidence="6 9" id="KW-0720">Serine protease</keyword>
<dbReference type="InterPro" id="IPR020568">
    <property type="entry name" value="Ribosomal_Su5_D2-typ_SF"/>
</dbReference>
<dbReference type="FunFam" id="3.30.230.10:FF:000019">
    <property type="entry name" value="Lon protease homolog 2, peroxisomal"/>
    <property type="match status" value="1"/>
</dbReference>
<dbReference type="CDD" id="cd19500">
    <property type="entry name" value="RecA-like_Lon"/>
    <property type="match status" value="1"/>
</dbReference>
<dbReference type="InterPro" id="IPR027543">
    <property type="entry name" value="Lon_bac"/>
</dbReference>
<dbReference type="STRING" id="1817863.A2Y62_08590"/>
<evidence type="ECO:0000256" key="11">
    <source>
        <dbReference type="PIRSR" id="PIRSR001174-1"/>
    </source>
</evidence>
<evidence type="ECO:0000256" key="5">
    <source>
        <dbReference type="ARBA" id="ARBA00022801"/>
    </source>
</evidence>
<comment type="subcellular location">
    <subcellularLocation>
        <location evidence="1 9 10">Cytoplasm</location>
    </subcellularLocation>
</comment>
<dbReference type="FunFam" id="3.40.50.300:FF:000382">
    <property type="entry name" value="Lon protease homolog 2, peroxisomal"/>
    <property type="match status" value="1"/>
</dbReference>
<dbReference type="GO" id="GO:0043565">
    <property type="term" value="F:sequence-specific DNA binding"/>
    <property type="evidence" value="ECO:0007669"/>
    <property type="project" value="UniProtKB-UniRule"/>
</dbReference>
<comment type="similarity">
    <text evidence="9 10 13 14">Belongs to the peptidase S16 family.</text>
</comment>
<dbReference type="Gene3D" id="3.30.230.10">
    <property type="match status" value="1"/>
</dbReference>
<dbReference type="Pfam" id="PF00004">
    <property type="entry name" value="AAA"/>
    <property type="match status" value="1"/>
</dbReference>
<dbReference type="GO" id="GO:0034605">
    <property type="term" value="P:cellular response to heat"/>
    <property type="evidence" value="ECO:0007669"/>
    <property type="project" value="UniProtKB-UniRule"/>
</dbReference>
<gene>
    <name evidence="9" type="primary">lon</name>
    <name evidence="17" type="ORF">A2Y62_08590</name>
</gene>
<reference evidence="17 18" key="1">
    <citation type="journal article" date="2016" name="Nat. Commun.">
        <title>Thousands of microbial genomes shed light on interconnected biogeochemical processes in an aquifer system.</title>
        <authorList>
            <person name="Anantharaman K."/>
            <person name="Brown C.T."/>
            <person name="Hug L.A."/>
            <person name="Sharon I."/>
            <person name="Castelle C.J."/>
            <person name="Probst A.J."/>
            <person name="Thomas B.C."/>
            <person name="Singh A."/>
            <person name="Wilkins M.J."/>
            <person name="Karaoz U."/>
            <person name="Brodie E.L."/>
            <person name="Williams K.H."/>
            <person name="Hubbard S.S."/>
            <person name="Banfield J.F."/>
        </authorList>
    </citation>
    <scope>NUCLEOTIDE SEQUENCE [LARGE SCALE GENOMIC DNA]</scope>
</reference>
<keyword evidence="7 9" id="KW-0067">ATP-binding</keyword>
<sequence>MRDTVLYPELMIPLVVGRDKSIKLIDDALKTDNIIGVVTQKDAKVEEPEQEHLYEVGTAALITKMIRMQDGTLRIIVHGFSRFRIKNYTSLDPYFIAETRILSEQEERNNESEALMLNVKKLFEKFAEMVPYISSDLTSIVKNMDSPGRLADLIAHSLRISTDEKQQVLELIDVVPRLERVSYLLSKEINIIEIRNKIQSEVKGEIDKTQREYYLREQLKAIQKELGEGDERELEVNEFKERIEKAGLPPDAKKVAEKELKRLSKMHPSSAEYSVCRTYLEWLTELPWATATEDNLDVKDAARVLDEDHYDLEKVKKRMLEYLAVRQLKSDMKGPILCFVGPPGVGKTSLGKSIARALGRKFIRISLGGVHDEAEIRGHRRTYVGALPGRIIQGIKRAGTSNPVFMMDEVDKIGMDFRGDPSAALLEVLDPEQNFSFSDHYLEVSFDLSKVMFIATANFLEPVPPALKDRMEVIELPGYTDDEKLRIATQFLVPKELDAHGLKTEQLQFEDEAILEIIHSYTREAGVRNLEREIANICRGVAKEIVERILENTAITRVLVQKYLGPQKFYPELAERTSIPGVAVGVAWTPTGGDIIFVEAAKAKGKRTLTLTGHLGEVMKESAQAALSYIRSKAKDFHLNPDFFEESDIHIHVPAGAIQKDGPSAGITIFIALLSLLTNRLVKSDVAMTGEITLRGAVLPIGGLKEKILAAKRAGIKHFILPDRNKTDLDEIPEHIKDGFTFHLIKIVDEAVNVALQEGIPTTVPIAPKTEEGKNYNADYVSKVN</sequence>
<evidence type="ECO:0000259" key="15">
    <source>
        <dbReference type="PROSITE" id="PS51786"/>
    </source>
</evidence>
<dbReference type="GO" id="GO:0006515">
    <property type="term" value="P:protein quality control for misfolded or incompletely synthesized proteins"/>
    <property type="evidence" value="ECO:0007669"/>
    <property type="project" value="UniProtKB-UniRule"/>
</dbReference>
<dbReference type="NCBIfam" id="TIGR00763">
    <property type="entry name" value="lon"/>
    <property type="match status" value="1"/>
</dbReference>
<dbReference type="InterPro" id="IPR004815">
    <property type="entry name" value="Lon_bac/euk-typ"/>
</dbReference>
<comment type="subunit">
    <text evidence="9 10">Homohexamer. Organized in a ring with a central cavity.</text>
</comment>
<dbReference type="InterPro" id="IPR003111">
    <property type="entry name" value="Lon_prtase_N"/>
</dbReference>
<comment type="function">
    <text evidence="9">ATP-dependent serine protease that mediates the selective degradation of mutant and abnormal proteins as well as certain short-lived regulatory proteins. Required for cellular homeostasis and for survival from DNA damage and developmental changes induced by stress. Degrades polypeptides processively to yield small peptide fragments that are 5 to 10 amino acids long. Binds to DNA in a double-stranded, site-specific manner.</text>
</comment>
<evidence type="ECO:0000256" key="8">
    <source>
        <dbReference type="ARBA" id="ARBA00023016"/>
    </source>
</evidence>
<evidence type="ECO:0000256" key="3">
    <source>
        <dbReference type="ARBA" id="ARBA00022670"/>
    </source>
</evidence>
<dbReference type="InterPro" id="IPR003959">
    <property type="entry name" value="ATPase_AAA_core"/>
</dbReference>
<dbReference type="SUPFAM" id="SSF52540">
    <property type="entry name" value="P-loop containing nucleoside triphosphate hydrolases"/>
    <property type="match status" value="1"/>
</dbReference>
<dbReference type="InterPro" id="IPR015947">
    <property type="entry name" value="PUA-like_sf"/>
</dbReference>
<dbReference type="EMBL" id="MFGW01000251">
    <property type="protein sequence ID" value="OGF58364.1"/>
    <property type="molecule type" value="Genomic_DNA"/>
</dbReference>
<dbReference type="Pfam" id="PF05362">
    <property type="entry name" value="Lon_C"/>
    <property type="match status" value="1"/>
</dbReference>
<dbReference type="InterPro" id="IPR027065">
    <property type="entry name" value="Lon_Prtase"/>
</dbReference>
<dbReference type="EC" id="3.4.21.53" evidence="9 10"/>
<feature type="binding site" evidence="9 12">
    <location>
        <begin position="341"/>
        <end position="348"/>
    </location>
    <ligand>
        <name>ATP</name>
        <dbReference type="ChEBI" id="CHEBI:30616"/>
    </ligand>
</feature>
<dbReference type="Gene3D" id="1.10.8.60">
    <property type="match status" value="1"/>
</dbReference>
<comment type="caution">
    <text evidence="17">The sequence shown here is derived from an EMBL/GenBank/DDBJ whole genome shotgun (WGS) entry which is preliminary data.</text>
</comment>
<dbReference type="InterPro" id="IPR008268">
    <property type="entry name" value="Peptidase_S16_AS"/>
</dbReference>
<keyword evidence="8 9" id="KW-0346">Stress response</keyword>
<evidence type="ECO:0000256" key="10">
    <source>
        <dbReference type="PIRNR" id="PIRNR001174"/>
    </source>
</evidence>
<dbReference type="PROSITE" id="PS51787">
    <property type="entry name" value="LON_N"/>
    <property type="match status" value="1"/>
</dbReference>
<evidence type="ECO:0000256" key="2">
    <source>
        <dbReference type="ARBA" id="ARBA00022490"/>
    </source>
</evidence>
<dbReference type="InterPro" id="IPR046336">
    <property type="entry name" value="Lon_prtase_N_sf"/>
</dbReference>
<dbReference type="GO" id="GO:0004176">
    <property type="term" value="F:ATP-dependent peptidase activity"/>
    <property type="evidence" value="ECO:0007669"/>
    <property type="project" value="UniProtKB-UniRule"/>
</dbReference>
<dbReference type="GO" id="GO:0016887">
    <property type="term" value="F:ATP hydrolysis activity"/>
    <property type="evidence" value="ECO:0007669"/>
    <property type="project" value="UniProtKB-UniRule"/>
</dbReference>
<dbReference type="Pfam" id="PF02190">
    <property type="entry name" value="LON_substr_bdg"/>
    <property type="match status" value="1"/>
</dbReference>
<dbReference type="InterPro" id="IPR008269">
    <property type="entry name" value="Lon_proteolytic"/>
</dbReference>
<evidence type="ECO:0000313" key="17">
    <source>
        <dbReference type="EMBL" id="OGF58364.1"/>
    </source>
</evidence>
<evidence type="ECO:0000256" key="9">
    <source>
        <dbReference type="HAMAP-Rule" id="MF_01973"/>
    </source>
</evidence>
<evidence type="ECO:0000256" key="13">
    <source>
        <dbReference type="PROSITE-ProRule" id="PRU01122"/>
    </source>
</evidence>
<organism evidence="17 18">
    <name type="scientific">Candidatus Fischerbacteria bacterium RBG_13_37_8</name>
    <dbReference type="NCBI Taxonomy" id="1817863"/>
    <lineage>
        <taxon>Bacteria</taxon>
        <taxon>Candidatus Fischeribacteriota</taxon>
    </lineage>
</organism>
<dbReference type="Gene3D" id="1.20.58.1480">
    <property type="match status" value="1"/>
</dbReference>
<dbReference type="GO" id="GO:0005524">
    <property type="term" value="F:ATP binding"/>
    <property type="evidence" value="ECO:0007669"/>
    <property type="project" value="UniProtKB-UniRule"/>
</dbReference>
<evidence type="ECO:0000256" key="4">
    <source>
        <dbReference type="ARBA" id="ARBA00022741"/>
    </source>
</evidence>
<evidence type="ECO:0000256" key="1">
    <source>
        <dbReference type="ARBA" id="ARBA00004496"/>
    </source>
</evidence>
<dbReference type="PIRSF" id="PIRSF001174">
    <property type="entry name" value="Lon_proteas"/>
    <property type="match status" value="1"/>
</dbReference>
<dbReference type="PROSITE" id="PS01046">
    <property type="entry name" value="LON_SER"/>
    <property type="match status" value="1"/>
</dbReference>
<dbReference type="Gene3D" id="2.30.130.40">
    <property type="entry name" value="LON domain-like"/>
    <property type="match status" value="1"/>
</dbReference>
<dbReference type="GO" id="GO:0005737">
    <property type="term" value="C:cytoplasm"/>
    <property type="evidence" value="ECO:0007669"/>
    <property type="project" value="UniProtKB-SubCell"/>
</dbReference>
<dbReference type="SUPFAM" id="SSF54211">
    <property type="entry name" value="Ribosomal protein S5 domain 2-like"/>
    <property type="match status" value="1"/>
</dbReference>
<keyword evidence="5 9" id="KW-0378">Hydrolase</keyword>
<evidence type="ECO:0000256" key="12">
    <source>
        <dbReference type="PIRSR" id="PIRSR001174-2"/>
    </source>
</evidence>
<feature type="active site" evidence="9 11">
    <location>
        <position position="707"/>
    </location>
</feature>
<dbReference type="SMART" id="SM00464">
    <property type="entry name" value="LON"/>
    <property type="match status" value="1"/>
</dbReference>
<dbReference type="AlphaFoldDB" id="A0A1F5V4L6"/>
<dbReference type="PROSITE" id="PS51786">
    <property type="entry name" value="LON_PROTEOLYTIC"/>
    <property type="match status" value="1"/>
</dbReference>
<feature type="domain" description="Lon N-terminal" evidence="16">
    <location>
        <begin position="1"/>
        <end position="189"/>
    </location>
</feature>
<dbReference type="SMART" id="SM00382">
    <property type="entry name" value="AAA"/>
    <property type="match status" value="1"/>
</dbReference>
<dbReference type="Pfam" id="PF22667">
    <property type="entry name" value="Lon_lid"/>
    <property type="match status" value="1"/>
</dbReference>
<accession>A0A1F5V4L6</accession>
<evidence type="ECO:0000256" key="6">
    <source>
        <dbReference type="ARBA" id="ARBA00022825"/>
    </source>
</evidence>
<dbReference type="FunFam" id="1.20.5.5270:FF:000002">
    <property type="entry name" value="Lon protease homolog"/>
    <property type="match status" value="1"/>
</dbReference>
<evidence type="ECO:0000256" key="7">
    <source>
        <dbReference type="ARBA" id="ARBA00022840"/>
    </source>
</evidence>
<protein>
    <recommendedName>
        <fullName evidence="9 10">Lon protease</fullName>
        <ecNumber evidence="9 10">3.4.21.53</ecNumber>
    </recommendedName>
    <alternativeName>
        <fullName evidence="9">ATP-dependent protease La</fullName>
    </alternativeName>
</protein>
<dbReference type="HAMAP" id="MF_01973">
    <property type="entry name" value="lon_bact"/>
    <property type="match status" value="1"/>
</dbReference>
<keyword evidence="4 9" id="KW-0547">Nucleotide-binding</keyword>
<dbReference type="InterPro" id="IPR027417">
    <property type="entry name" value="P-loop_NTPase"/>
</dbReference>
<dbReference type="PANTHER" id="PTHR10046">
    <property type="entry name" value="ATP DEPENDENT LON PROTEASE FAMILY MEMBER"/>
    <property type="match status" value="1"/>
</dbReference>
<evidence type="ECO:0000259" key="16">
    <source>
        <dbReference type="PROSITE" id="PS51787"/>
    </source>
</evidence>
<dbReference type="SUPFAM" id="SSF88697">
    <property type="entry name" value="PUA domain-like"/>
    <property type="match status" value="1"/>
</dbReference>
<comment type="catalytic activity">
    <reaction evidence="9 10 13">
        <text>Hydrolysis of proteins in presence of ATP.</text>
        <dbReference type="EC" id="3.4.21.53"/>
    </reaction>
</comment>
<feature type="active site" evidence="9 11">
    <location>
        <position position="664"/>
    </location>
</feature>
<dbReference type="InterPro" id="IPR014721">
    <property type="entry name" value="Ribsml_uS5_D2-typ_fold_subgr"/>
</dbReference>
<evidence type="ECO:0000313" key="18">
    <source>
        <dbReference type="Proteomes" id="UP000178943"/>
    </source>
</evidence>
<feature type="domain" description="Lon proteolytic" evidence="15">
    <location>
        <begin position="577"/>
        <end position="758"/>
    </location>
</feature>
<dbReference type="Gene3D" id="3.40.50.300">
    <property type="entry name" value="P-loop containing nucleotide triphosphate hydrolases"/>
    <property type="match status" value="1"/>
</dbReference>
<proteinExistence type="evidence at transcript level"/>
<dbReference type="InterPro" id="IPR054594">
    <property type="entry name" value="Lon_lid"/>
</dbReference>
<dbReference type="InterPro" id="IPR003593">
    <property type="entry name" value="AAA+_ATPase"/>
</dbReference>
<dbReference type="Proteomes" id="UP000178943">
    <property type="component" value="Unassembled WGS sequence"/>
</dbReference>
<dbReference type="Gene3D" id="1.20.5.5270">
    <property type="match status" value="1"/>
</dbReference>
<keyword evidence="2 9" id="KW-0963">Cytoplasm</keyword>
<evidence type="ECO:0000256" key="14">
    <source>
        <dbReference type="RuleBase" id="RU000591"/>
    </source>
</evidence>
<keyword evidence="3 9" id="KW-0645">Protease</keyword>
<name>A0A1F5V4L6_9BACT</name>